<dbReference type="PIRSF" id="PIRSF000178">
    <property type="entry name" value="SDH_cyt_b560"/>
    <property type="match status" value="1"/>
</dbReference>
<keyword evidence="9 12" id="KW-0408">Iron</keyword>
<feature type="transmembrane region" description="Helical" evidence="13">
    <location>
        <begin position="59"/>
        <end position="81"/>
    </location>
</feature>
<evidence type="ECO:0000256" key="11">
    <source>
        <dbReference type="ARBA" id="ARBA00025912"/>
    </source>
</evidence>
<dbReference type="OrthoDB" id="9799441at2"/>
<evidence type="ECO:0000256" key="1">
    <source>
        <dbReference type="ARBA" id="ARBA00004050"/>
    </source>
</evidence>
<name>A0A1G5QN91_9GAMM</name>
<dbReference type="NCBIfam" id="TIGR02970">
    <property type="entry name" value="succ_dehyd_cytB"/>
    <property type="match status" value="1"/>
</dbReference>
<keyword evidence="6 13" id="KW-0812">Transmembrane</keyword>
<comment type="similarity">
    <text evidence="3">Belongs to the cytochrome b560 family.</text>
</comment>
<feature type="transmembrane region" description="Helical" evidence="13">
    <location>
        <begin position="106"/>
        <end position="125"/>
    </location>
</feature>
<keyword evidence="8 13" id="KW-1133">Transmembrane helix</keyword>
<keyword evidence="5 12" id="KW-0349">Heme</keyword>
<evidence type="ECO:0000256" key="10">
    <source>
        <dbReference type="ARBA" id="ARBA00023136"/>
    </source>
</evidence>
<evidence type="ECO:0000256" key="6">
    <source>
        <dbReference type="ARBA" id="ARBA00022692"/>
    </source>
</evidence>
<dbReference type="GO" id="GO:0016020">
    <property type="term" value="C:membrane"/>
    <property type="evidence" value="ECO:0007669"/>
    <property type="project" value="UniProtKB-SubCell"/>
</dbReference>
<dbReference type="CDD" id="cd03499">
    <property type="entry name" value="SQR_TypeC_SdhC"/>
    <property type="match status" value="1"/>
</dbReference>
<protein>
    <recommendedName>
        <fullName evidence="4">Succinate dehydrogenase cytochrome b556 subunit</fullName>
    </recommendedName>
</protein>
<feature type="transmembrane region" description="Helical" evidence="13">
    <location>
        <begin position="20"/>
        <end position="47"/>
    </location>
</feature>
<evidence type="ECO:0000256" key="3">
    <source>
        <dbReference type="ARBA" id="ARBA00007244"/>
    </source>
</evidence>
<dbReference type="Pfam" id="PF01127">
    <property type="entry name" value="Sdh_cyt"/>
    <property type="match status" value="1"/>
</dbReference>
<evidence type="ECO:0000313" key="15">
    <source>
        <dbReference type="Proteomes" id="UP000199648"/>
    </source>
</evidence>
<evidence type="ECO:0000313" key="14">
    <source>
        <dbReference type="EMBL" id="SCZ63202.1"/>
    </source>
</evidence>
<evidence type="ECO:0000256" key="7">
    <source>
        <dbReference type="ARBA" id="ARBA00022723"/>
    </source>
</evidence>
<dbReference type="GO" id="GO:0006099">
    <property type="term" value="P:tricarboxylic acid cycle"/>
    <property type="evidence" value="ECO:0007669"/>
    <property type="project" value="InterPro"/>
</dbReference>
<comment type="cofactor">
    <cofactor evidence="12">
        <name>heme</name>
        <dbReference type="ChEBI" id="CHEBI:30413"/>
    </cofactor>
    <text evidence="12">The heme is bound between the two transmembrane subunits.</text>
</comment>
<keyword evidence="15" id="KW-1185">Reference proteome</keyword>
<evidence type="ECO:0000256" key="5">
    <source>
        <dbReference type="ARBA" id="ARBA00022617"/>
    </source>
</evidence>
<evidence type="ECO:0000256" key="13">
    <source>
        <dbReference type="SAM" id="Phobius"/>
    </source>
</evidence>
<evidence type="ECO:0000256" key="9">
    <source>
        <dbReference type="ARBA" id="ARBA00023004"/>
    </source>
</evidence>
<dbReference type="SUPFAM" id="SSF81343">
    <property type="entry name" value="Fumarate reductase respiratory complex transmembrane subunits"/>
    <property type="match status" value="1"/>
</dbReference>
<evidence type="ECO:0000256" key="2">
    <source>
        <dbReference type="ARBA" id="ARBA00004141"/>
    </source>
</evidence>
<keyword evidence="7 12" id="KW-0479">Metal-binding</keyword>
<accession>A0A1G5QN91</accession>
<comment type="subunit">
    <text evidence="11">Part of an enzyme complex containing four subunits: a flavoprotein, an iron-sulfur protein, plus two membrane-anchoring proteins, SdhC and SdhD. The complex can form homotrimers.</text>
</comment>
<dbReference type="InterPro" id="IPR000701">
    <property type="entry name" value="SuccDH_FuR_B_TM-su"/>
</dbReference>
<dbReference type="STRING" id="415747.SAMN03097708_02440"/>
<evidence type="ECO:0000256" key="12">
    <source>
        <dbReference type="PIRSR" id="PIRSR000178-1"/>
    </source>
</evidence>
<proteinExistence type="inferred from homology"/>
<dbReference type="RefSeq" id="WP_092997468.1">
    <property type="nucleotide sequence ID" value="NZ_FMWD01000007.1"/>
</dbReference>
<evidence type="ECO:0000256" key="4">
    <source>
        <dbReference type="ARBA" id="ARBA00020076"/>
    </source>
</evidence>
<organism evidence="14 15">
    <name type="scientific">Thiohalomonas denitrificans</name>
    <dbReference type="NCBI Taxonomy" id="415747"/>
    <lineage>
        <taxon>Bacteria</taxon>
        <taxon>Pseudomonadati</taxon>
        <taxon>Pseudomonadota</taxon>
        <taxon>Gammaproteobacteria</taxon>
        <taxon>Thiohalomonadales</taxon>
        <taxon>Thiohalomonadaceae</taxon>
        <taxon>Thiohalomonas</taxon>
    </lineage>
</organism>
<dbReference type="AlphaFoldDB" id="A0A1G5QN91"/>
<comment type="subcellular location">
    <subcellularLocation>
        <location evidence="2">Membrane</location>
        <topology evidence="2">Multi-pass membrane protein</topology>
    </subcellularLocation>
</comment>
<gene>
    <name evidence="14" type="ORF">SAMN03097708_02440</name>
</gene>
<sequence length="126" mass="14049">MVNTNQRPLFLDLRRIHMPVTAVISIGHRLTGILLFLLLPFMLYLFEMSLRGPEGFEQAAAWLAWWPMKLITVLIIGWYGYHLLAGVRLLLIDSDVGSDLPGARRGAWSVLAGSGVILLVALLLIL</sequence>
<comment type="function">
    <text evidence="1">Membrane-anchoring subunit of succinate dehydrogenase (SDH).</text>
</comment>
<dbReference type="Proteomes" id="UP000199648">
    <property type="component" value="Unassembled WGS sequence"/>
</dbReference>
<dbReference type="GO" id="GO:0009055">
    <property type="term" value="F:electron transfer activity"/>
    <property type="evidence" value="ECO:0007669"/>
    <property type="project" value="InterPro"/>
</dbReference>
<dbReference type="GO" id="GO:0046872">
    <property type="term" value="F:metal ion binding"/>
    <property type="evidence" value="ECO:0007669"/>
    <property type="project" value="UniProtKB-KW"/>
</dbReference>
<evidence type="ECO:0000256" key="8">
    <source>
        <dbReference type="ARBA" id="ARBA00022989"/>
    </source>
</evidence>
<dbReference type="PROSITE" id="PS01000">
    <property type="entry name" value="SDH_CYT_1"/>
    <property type="match status" value="1"/>
</dbReference>
<dbReference type="EMBL" id="FMWD01000007">
    <property type="protein sequence ID" value="SCZ63202.1"/>
    <property type="molecule type" value="Genomic_DNA"/>
</dbReference>
<dbReference type="InterPro" id="IPR014314">
    <property type="entry name" value="Succ_DH_cytb556"/>
</dbReference>
<dbReference type="Gene3D" id="1.20.1300.10">
    <property type="entry name" value="Fumarate reductase/succinate dehydrogenase, transmembrane subunit"/>
    <property type="match status" value="1"/>
</dbReference>
<keyword evidence="10 13" id="KW-0472">Membrane</keyword>
<reference evidence="14 15" key="1">
    <citation type="submission" date="2016-10" db="EMBL/GenBank/DDBJ databases">
        <authorList>
            <person name="de Groot N.N."/>
        </authorList>
    </citation>
    <scope>NUCLEOTIDE SEQUENCE [LARGE SCALE GENOMIC DNA]</scope>
    <source>
        <strain evidence="14 15">HLD2</strain>
    </source>
</reference>
<dbReference type="InterPro" id="IPR018495">
    <property type="entry name" value="Succ_DH_cyt_bsu_CS"/>
</dbReference>
<dbReference type="InterPro" id="IPR034804">
    <property type="entry name" value="SQR/QFR_C/D"/>
</dbReference>
<feature type="binding site" description="axial binding residue" evidence="12">
    <location>
        <position position="82"/>
    </location>
    <ligand>
        <name>heme</name>
        <dbReference type="ChEBI" id="CHEBI:30413"/>
        <note>ligand shared with second transmembrane subunit</note>
    </ligand>
    <ligandPart>
        <name>Fe</name>
        <dbReference type="ChEBI" id="CHEBI:18248"/>
    </ligandPart>
</feature>